<evidence type="ECO:0000256" key="1">
    <source>
        <dbReference type="ARBA" id="ARBA00022729"/>
    </source>
</evidence>
<evidence type="ECO:0000313" key="2">
    <source>
        <dbReference type="EMBL" id="MPM88699.1"/>
    </source>
</evidence>
<evidence type="ECO:0008006" key="3">
    <source>
        <dbReference type="Google" id="ProtNLM"/>
    </source>
</evidence>
<dbReference type="InterPro" id="IPR018389">
    <property type="entry name" value="DctP_fam"/>
</dbReference>
<dbReference type="Gene3D" id="3.40.190.170">
    <property type="entry name" value="Bacterial extracellular solute-binding protein, family 7"/>
    <property type="match status" value="1"/>
</dbReference>
<sequence>MNAEYLEKLKEKMTVTILTPEQKAEFQKAVQPVYDEYANEIGADLIKQVQDLIAEYKD</sequence>
<organism evidence="2">
    <name type="scientific">bioreactor metagenome</name>
    <dbReference type="NCBI Taxonomy" id="1076179"/>
    <lineage>
        <taxon>unclassified sequences</taxon>
        <taxon>metagenomes</taxon>
        <taxon>ecological metagenomes</taxon>
    </lineage>
</organism>
<proteinExistence type="predicted"/>
<dbReference type="InterPro" id="IPR038404">
    <property type="entry name" value="TRAP_DctP_sf"/>
</dbReference>
<name>A0A645DHD1_9ZZZZ</name>
<dbReference type="EMBL" id="VSSQ01036269">
    <property type="protein sequence ID" value="MPM88699.1"/>
    <property type="molecule type" value="Genomic_DNA"/>
</dbReference>
<accession>A0A645DHD1</accession>
<dbReference type="Pfam" id="PF03480">
    <property type="entry name" value="DctP"/>
    <property type="match status" value="1"/>
</dbReference>
<keyword evidence="1" id="KW-0732">Signal</keyword>
<dbReference type="AlphaFoldDB" id="A0A645DHD1"/>
<reference evidence="2" key="1">
    <citation type="submission" date="2019-08" db="EMBL/GenBank/DDBJ databases">
        <authorList>
            <person name="Kucharzyk K."/>
            <person name="Murdoch R.W."/>
            <person name="Higgins S."/>
            <person name="Loffler F."/>
        </authorList>
    </citation>
    <scope>NUCLEOTIDE SEQUENCE</scope>
</reference>
<protein>
    <recommendedName>
        <fullName evidence="3">Solute-binding protein</fullName>
    </recommendedName>
</protein>
<dbReference type="GO" id="GO:0055085">
    <property type="term" value="P:transmembrane transport"/>
    <property type="evidence" value="ECO:0007669"/>
    <property type="project" value="InterPro"/>
</dbReference>
<gene>
    <name evidence="2" type="ORF">SDC9_135803</name>
</gene>
<comment type="caution">
    <text evidence="2">The sequence shown here is derived from an EMBL/GenBank/DDBJ whole genome shotgun (WGS) entry which is preliminary data.</text>
</comment>